<proteinExistence type="predicted"/>
<dbReference type="AlphaFoldDB" id="A0AAV3XXD3"/>
<evidence type="ECO:0000313" key="1">
    <source>
        <dbReference type="EMBL" id="GFN74740.1"/>
    </source>
</evidence>
<keyword evidence="2" id="KW-1185">Reference proteome</keyword>
<name>A0AAV3XXD3_9GAST</name>
<dbReference type="EMBL" id="BLXT01000154">
    <property type="protein sequence ID" value="GFN74740.1"/>
    <property type="molecule type" value="Genomic_DNA"/>
</dbReference>
<protein>
    <submittedName>
        <fullName evidence="1">Uncharacterized protein</fullName>
    </submittedName>
</protein>
<dbReference type="Proteomes" id="UP000735302">
    <property type="component" value="Unassembled WGS sequence"/>
</dbReference>
<sequence>MNRQVDLQADPEVDRPVVRQEDRQYGNCGAASGPAPKCLSFVAHPQLNDLSLRRQKELVHNFYTRLNPPQPRPALLFYTDSSYIIQEINSM</sequence>
<accession>A0AAV3XXD3</accession>
<reference evidence="1 2" key="1">
    <citation type="journal article" date="2021" name="Elife">
        <title>Chloroplast acquisition without the gene transfer in kleptoplastic sea slugs, Plakobranchus ocellatus.</title>
        <authorList>
            <person name="Maeda T."/>
            <person name="Takahashi S."/>
            <person name="Yoshida T."/>
            <person name="Shimamura S."/>
            <person name="Takaki Y."/>
            <person name="Nagai Y."/>
            <person name="Toyoda A."/>
            <person name="Suzuki Y."/>
            <person name="Arimoto A."/>
            <person name="Ishii H."/>
            <person name="Satoh N."/>
            <person name="Nishiyama T."/>
            <person name="Hasebe M."/>
            <person name="Maruyama T."/>
            <person name="Minagawa J."/>
            <person name="Obokata J."/>
            <person name="Shigenobu S."/>
        </authorList>
    </citation>
    <scope>NUCLEOTIDE SEQUENCE [LARGE SCALE GENOMIC DNA]</scope>
</reference>
<gene>
    <name evidence="1" type="ORF">PoB_000124600</name>
</gene>
<evidence type="ECO:0000313" key="2">
    <source>
        <dbReference type="Proteomes" id="UP000735302"/>
    </source>
</evidence>
<comment type="caution">
    <text evidence="1">The sequence shown here is derived from an EMBL/GenBank/DDBJ whole genome shotgun (WGS) entry which is preliminary data.</text>
</comment>
<organism evidence="1 2">
    <name type="scientific">Plakobranchus ocellatus</name>
    <dbReference type="NCBI Taxonomy" id="259542"/>
    <lineage>
        <taxon>Eukaryota</taxon>
        <taxon>Metazoa</taxon>
        <taxon>Spiralia</taxon>
        <taxon>Lophotrochozoa</taxon>
        <taxon>Mollusca</taxon>
        <taxon>Gastropoda</taxon>
        <taxon>Heterobranchia</taxon>
        <taxon>Euthyneura</taxon>
        <taxon>Panpulmonata</taxon>
        <taxon>Sacoglossa</taxon>
        <taxon>Placobranchoidea</taxon>
        <taxon>Plakobranchidae</taxon>
        <taxon>Plakobranchus</taxon>
    </lineage>
</organism>